<feature type="region of interest" description="Disordered" evidence="1">
    <location>
        <begin position="145"/>
        <end position="186"/>
    </location>
</feature>
<proteinExistence type="predicted"/>
<reference evidence="3" key="1">
    <citation type="submission" date="2022-09" db="EMBL/GenBank/DDBJ databases">
        <title>The complete genome of Acidovorax sp. 5MLIR.</title>
        <authorList>
            <person name="Liu L."/>
            <person name="Yue J."/>
            <person name="Yang F."/>
            <person name="Yuan J."/>
            <person name="Li L."/>
        </authorList>
    </citation>
    <scope>NUCLEOTIDE SEQUENCE</scope>
    <source>
        <strain evidence="3">5MLIR</strain>
    </source>
</reference>
<keyword evidence="4" id="KW-1185">Reference proteome</keyword>
<dbReference type="RefSeq" id="WP_231042321.1">
    <property type="nucleotide sequence ID" value="NZ_CP106881.1"/>
</dbReference>
<evidence type="ECO:0000313" key="3">
    <source>
        <dbReference type="EMBL" id="UYG51550.1"/>
    </source>
</evidence>
<dbReference type="PANTHER" id="PTHR34597:SF6">
    <property type="entry name" value="BLR6126 PROTEIN"/>
    <property type="match status" value="1"/>
</dbReference>
<dbReference type="Gene3D" id="3.10.20.310">
    <property type="entry name" value="membrane protein fhac"/>
    <property type="match status" value="1"/>
</dbReference>
<evidence type="ECO:0000313" key="4">
    <source>
        <dbReference type="Proteomes" id="UP001162800"/>
    </source>
</evidence>
<dbReference type="Proteomes" id="UP001162800">
    <property type="component" value="Chromosome"/>
</dbReference>
<dbReference type="PANTHER" id="PTHR34597">
    <property type="entry name" value="SLR1661 PROTEIN"/>
    <property type="match status" value="1"/>
</dbReference>
<evidence type="ECO:0000259" key="2">
    <source>
        <dbReference type="Pfam" id="PF08479"/>
    </source>
</evidence>
<dbReference type="Pfam" id="PF08479">
    <property type="entry name" value="POTRA_2"/>
    <property type="match status" value="1"/>
</dbReference>
<dbReference type="InterPro" id="IPR013686">
    <property type="entry name" value="Polypept-transport_assoc_ShlB"/>
</dbReference>
<dbReference type="EMBL" id="CP106881">
    <property type="protein sequence ID" value="UYG51550.1"/>
    <property type="molecule type" value="Genomic_DNA"/>
</dbReference>
<organism evidence="3 4">
    <name type="scientific">Comamonas endophytica</name>
    <dbReference type="NCBI Taxonomy" id="2949090"/>
    <lineage>
        <taxon>Bacteria</taxon>
        <taxon>Pseudomonadati</taxon>
        <taxon>Pseudomonadota</taxon>
        <taxon>Betaproteobacteria</taxon>
        <taxon>Burkholderiales</taxon>
        <taxon>Comamonadaceae</taxon>
        <taxon>Comamonas</taxon>
    </lineage>
</organism>
<evidence type="ECO:0000256" key="1">
    <source>
        <dbReference type="SAM" id="MobiDB-lite"/>
    </source>
</evidence>
<gene>
    <name evidence="3" type="ORF">M9799_16090</name>
</gene>
<name>A0ABY6GB57_9BURK</name>
<dbReference type="InterPro" id="IPR051544">
    <property type="entry name" value="TPS_OM_transporter"/>
</dbReference>
<protein>
    <recommendedName>
        <fullName evidence="2">Polypeptide-transport-associated ShlB-type domain-containing protein</fullName>
    </recommendedName>
</protein>
<sequence length="186" mass="19595">MVAVLSLLAATPYGLAQDAPQVTPRDLRPAPSPVAPAPVLQPAPATAPAGAENLFVRVAEIELINGFAELASASRALIAPLLDQRLSVADFYKLAEAIEQLYRDAGYALVRVTAPPQQLNDGGTLRLMVVDGFIERVELANIPESIRPGGSTAPTPAIPRSRTMPATALPPSSTMPTRRCRSARPA</sequence>
<accession>A0ABY6GB57</accession>
<feature type="domain" description="Polypeptide-transport-associated ShlB-type" evidence="2">
    <location>
        <begin position="72"/>
        <end position="132"/>
    </location>
</feature>